<feature type="compositionally biased region" description="Low complexity" evidence="1">
    <location>
        <begin position="52"/>
        <end position="82"/>
    </location>
</feature>
<name>A0A3N2QAM8_SODAK</name>
<feature type="compositionally biased region" description="Acidic residues" evidence="1">
    <location>
        <begin position="12"/>
        <end position="25"/>
    </location>
</feature>
<keyword evidence="3" id="KW-1185">Reference proteome</keyword>
<reference evidence="2 3" key="1">
    <citation type="journal article" date="2018" name="Mol. Ecol.">
        <title>The obligate alkalophilic soda-lake fungus Sodiomyces alkalinus has shifted to a protein diet.</title>
        <authorList>
            <person name="Grum-Grzhimaylo A.A."/>
            <person name="Falkoski D.L."/>
            <person name="van den Heuvel J."/>
            <person name="Valero-Jimenez C.A."/>
            <person name="Min B."/>
            <person name="Choi I.G."/>
            <person name="Lipzen A."/>
            <person name="Daum C.G."/>
            <person name="Aanen D.K."/>
            <person name="Tsang A."/>
            <person name="Henrissat B."/>
            <person name="Bilanenko E.N."/>
            <person name="de Vries R.P."/>
            <person name="van Kan J.A.L."/>
            <person name="Grigoriev I.V."/>
            <person name="Debets A.J.M."/>
        </authorList>
    </citation>
    <scope>NUCLEOTIDE SEQUENCE [LARGE SCALE GENOMIC DNA]</scope>
    <source>
        <strain evidence="2 3">F11</strain>
    </source>
</reference>
<evidence type="ECO:0000313" key="3">
    <source>
        <dbReference type="Proteomes" id="UP000272025"/>
    </source>
</evidence>
<feature type="compositionally biased region" description="Basic and acidic residues" evidence="1">
    <location>
        <begin position="359"/>
        <end position="369"/>
    </location>
</feature>
<feature type="compositionally biased region" description="Gly residues" evidence="1">
    <location>
        <begin position="340"/>
        <end position="358"/>
    </location>
</feature>
<feature type="region of interest" description="Disordered" evidence="1">
    <location>
        <begin position="1"/>
        <end position="25"/>
    </location>
</feature>
<feature type="compositionally biased region" description="Low complexity" evidence="1">
    <location>
        <begin position="133"/>
        <end position="168"/>
    </location>
</feature>
<sequence>MDDQFGGRTDDDLFADDFEPISDDNQLIEEDAPIAATEESASTLTVFTVPTVPTVPSVPTAPTASPAPQEPAPQTNQQPTAQDKGLTSAPYPAATKGLANSKYSDKRPSSRPRRQSPATRSSSKNATPPPTTAPAAPASPSADTGTSSRDSKPIAAPAAPAAGPAIPGQNTALRSEERIKSGANPRTKLTEEELAARLEKMRILNAETTRKFERAEADQRTHAEAYAKGMEEARKRRKAEEERRRRGEEERRRMDEERAKNRERKLRAMQNKEGGWDQGKEEQEDVRDFHGAHGGVRGARGLNSLADSRYARDDGDGYSASNRFVGEEGFRGGRGRGRGRGGPGRGRGGRGSGGGGGSNRDRDGLHDDAPSNASAELPTKPVINTEDFPALPGTEDKPSPLSPLASTNWGEEMEALDEKVGKKP</sequence>
<feature type="compositionally biased region" description="Basic and acidic residues" evidence="1">
    <location>
        <begin position="274"/>
        <end position="291"/>
    </location>
</feature>
<dbReference type="Proteomes" id="UP000272025">
    <property type="component" value="Unassembled WGS sequence"/>
</dbReference>
<feature type="compositionally biased region" description="Basic and acidic residues" evidence="1">
    <location>
        <begin position="188"/>
        <end position="260"/>
    </location>
</feature>
<dbReference type="EMBL" id="ML119051">
    <property type="protein sequence ID" value="ROT43804.1"/>
    <property type="molecule type" value="Genomic_DNA"/>
</dbReference>
<dbReference type="RefSeq" id="XP_028471610.1">
    <property type="nucleotide sequence ID" value="XM_028610579.1"/>
</dbReference>
<protein>
    <submittedName>
        <fullName evidence="2">Uncharacterized protein</fullName>
    </submittedName>
</protein>
<organism evidence="2 3">
    <name type="scientific">Sodiomyces alkalinus (strain CBS 110278 / VKM F-3762 / F11)</name>
    <name type="common">Alkaliphilic filamentous fungus</name>
    <dbReference type="NCBI Taxonomy" id="1314773"/>
    <lineage>
        <taxon>Eukaryota</taxon>
        <taxon>Fungi</taxon>
        <taxon>Dikarya</taxon>
        <taxon>Ascomycota</taxon>
        <taxon>Pezizomycotina</taxon>
        <taxon>Sordariomycetes</taxon>
        <taxon>Hypocreomycetidae</taxon>
        <taxon>Glomerellales</taxon>
        <taxon>Plectosphaerellaceae</taxon>
        <taxon>Sodiomyces</taxon>
    </lineage>
</organism>
<dbReference type="STRING" id="1314773.A0A3N2QAM8"/>
<feature type="region of interest" description="Disordered" evidence="1">
    <location>
        <begin position="52"/>
        <end position="424"/>
    </location>
</feature>
<accession>A0A3N2QAM8</accession>
<dbReference type="GeneID" id="39579057"/>
<dbReference type="AlphaFoldDB" id="A0A3N2QAM8"/>
<dbReference type="OrthoDB" id="2402960at2759"/>
<proteinExistence type="predicted"/>
<evidence type="ECO:0000256" key="1">
    <source>
        <dbReference type="SAM" id="MobiDB-lite"/>
    </source>
</evidence>
<feature type="compositionally biased region" description="Low complexity" evidence="1">
    <location>
        <begin position="115"/>
        <end position="126"/>
    </location>
</feature>
<gene>
    <name evidence="2" type="ORF">SODALDRAFT_328015</name>
</gene>
<evidence type="ECO:0000313" key="2">
    <source>
        <dbReference type="EMBL" id="ROT43804.1"/>
    </source>
</evidence>